<dbReference type="GeneID" id="83203251"/>
<evidence type="ECO:0000313" key="1">
    <source>
        <dbReference type="EMBL" id="KAJ5225427.1"/>
    </source>
</evidence>
<reference evidence="1" key="2">
    <citation type="journal article" date="2023" name="IMA Fungus">
        <title>Comparative genomic study of the Penicillium genus elucidates a diverse pangenome and 15 lateral gene transfer events.</title>
        <authorList>
            <person name="Petersen C."/>
            <person name="Sorensen T."/>
            <person name="Nielsen M.R."/>
            <person name="Sondergaard T.E."/>
            <person name="Sorensen J.L."/>
            <person name="Fitzpatrick D.A."/>
            <person name="Frisvad J.C."/>
            <person name="Nielsen K.L."/>
        </authorList>
    </citation>
    <scope>NUCLEOTIDE SEQUENCE</scope>
    <source>
        <strain evidence="1">IBT 19713</strain>
    </source>
</reference>
<proteinExistence type="predicted"/>
<comment type="caution">
    <text evidence="1">The sequence shown here is derived from an EMBL/GenBank/DDBJ whole genome shotgun (WGS) entry which is preliminary data.</text>
</comment>
<accession>A0A9W9NSM7</accession>
<dbReference type="Proteomes" id="UP001150941">
    <property type="component" value="Unassembled WGS sequence"/>
</dbReference>
<dbReference type="EMBL" id="JAPQKS010000005">
    <property type="protein sequence ID" value="KAJ5225427.1"/>
    <property type="molecule type" value="Genomic_DNA"/>
</dbReference>
<dbReference type="OrthoDB" id="194443at2759"/>
<keyword evidence="2" id="KW-1185">Reference proteome</keyword>
<dbReference type="RefSeq" id="XP_058328838.1">
    <property type="nucleotide sequence ID" value="XM_058475948.1"/>
</dbReference>
<organism evidence="1 2">
    <name type="scientific">Penicillium chermesinum</name>
    <dbReference type="NCBI Taxonomy" id="63820"/>
    <lineage>
        <taxon>Eukaryota</taxon>
        <taxon>Fungi</taxon>
        <taxon>Dikarya</taxon>
        <taxon>Ascomycota</taxon>
        <taxon>Pezizomycotina</taxon>
        <taxon>Eurotiomycetes</taxon>
        <taxon>Eurotiomycetidae</taxon>
        <taxon>Eurotiales</taxon>
        <taxon>Aspergillaceae</taxon>
        <taxon>Penicillium</taxon>
    </lineage>
</organism>
<gene>
    <name evidence="1" type="ORF">N7468_006652</name>
</gene>
<evidence type="ECO:0000313" key="2">
    <source>
        <dbReference type="Proteomes" id="UP001150941"/>
    </source>
</evidence>
<name>A0A9W9NSM7_9EURO</name>
<reference evidence="1" key="1">
    <citation type="submission" date="2022-11" db="EMBL/GenBank/DDBJ databases">
        <authorList>
            <person name="Petersen C."/>
        </authorList>
    </citation>
    <scope>NUCLEOTIDE SEQUENCE</scope>
    <source>
        <strain evidence="1">IBT 19713</strain>
    </source>
</reference>
<protein>
    <submittedName>
        <fullName evidence="1">Uncharacterized protein</fullName>
    </submittedName>
</protein>
<sequence length="223" mass="25607">MKFSYDLLYGDSLNTIEISDELDCKIEVHSRHLSKVAPSLATKTRYETIGYVSPPRAKHVFMQTIRLHLVEGFTTYGSLQGFARWIYTQKIGWGDDHESVITRCIELVQFADLYQISSREAATVHHLMTLSRERGDGFIAWKEGILLECHIFAAMQLHPMRRSIVRATVYNYFSWPPCISNAVKKCPLYGCAPSYYIYRERWLCGPQLELPGSTDQPRSQCAS</sequence>
<dbReference type="AlphaFoldDB" id="A0A9W9NSM7"/>